<organism evidence="1 2">
    <name type="scientific">Gossypium australe</name>
    <dbReference type="NCBI Taxonomy" id="47621"/>
    <lineage>
        <taxon>Eukaryota</taxon>
        <taxon>Viridiplantae</taxon>
        <taxon>Streptophyta</taxon>
        <taxon>Embryophyta</taxon>
        <taxon>Tracheophyta</taxon>
        <taxon>Spermatophyta</taxon>
        <taxon>Magnoliopsida</taxon>
        <taxon>eudicotyledons</taxon>
        <taxon>Gunneridae</taxon>
        <taxon>Pentapetalae</taxon>
        <taxon>rosids</taxon>
        <taxon>malvids</taxon>
        <taxon>Malvales</taxon>
        <taxon>Malvaceae</taxon>
        <taxon>Malvoideae</taxon>
        <taxon>Gossypium</taxon>
    </lineage>
</organism>
<dbReference type="EMBL" id="SMMG02000006">
    <property type="protein sequence ID" value="KAA3470926.1"/>
    <property type="molecule type" value="Genomic_DNA"/>
</dbReference>
<accession>A0A5B6VP49</accession>
<sequence>MPNNLQESKHWEGEQIGLDKEVEVLIFELTSAGQEKLSPYAYVDNLNRGSHSNEMGRSPAVNSHDAEGTQCGLCIAWKRSYSKNHVDVIVKEEANSSKWRLMGFYDYKKEELYLALKGMGPTKASRIDGFPTLFFSEVLAPFISMTIANRLPKVLELCIDEAYSAFVLGWLITDNVMLSYEILHTFKNKRMGKKGYSALKLDMSNACNSVE</sequence>
<dbReference type="Proteomes" id="UP000325315">
    <property type="component" value="Unassembled WGS sequence"/>
</dbReference>
<dbReference type="GO" id="GO:0003964">
    <property type="term" value="F:RNA-directed DNA polymerase activity"/>
    <property type="evidence" value="ECO:0007669"/>
    <property type="project" value="UniProtKB-KW"/>
</dbReference>
<comment type="caution">
    <text evidence="1">The sequence shown here is derived from an EMBL/GenBank/DDBJ whole genome shotgun (WGS) entry which is preliminary data.</text>
</comment>
<keyword evidence="2" id="KW-1185">Reference proteome</keyword>
<dbReference type="OrthoDB" id="1937198at2759"/>
<protein>
    <submittedName>
        <fullName evidence="1">Reverse transcriptase</fullName>
    </submittedName>
</protein>
<dbReference type="AlphaFoldDB" id="A0A5B6VP49"/>
<keyword evidence="1" id="KW-0808">Transferase</keyword>
<gene>
    <name evidence="1" type="ORF">EPI10_016597</name>
</gene>
<keyword evidence="1" id="KW-0695">RNA-directed DNA polymerase</keyword>
<evidence type="ECO:0000313" key="2">
    <source>
        <dbReference type="Proteomes" id="UP000325315"/>
    </source>
</evidence>
<keyword evidence="1" id="KW-0548">Nucleotidyltransferase</keyword>
<name>A0A5B6VP49_9ROSI</name>
<proteinExistence type="predicted"/>
<reference evidence="2" key="1">
    <citation type="journal article" date="2019" name="Plant Biotechnol. J.">
        <title>Genome sequencing of the Australian wild diploid species Gossypium australe highlights disease resistance and delayed gland morphogenesis.</title>
        <authorList>
            <person name="Cai Y."/>
            <person name="Cai X."/>
            <person name="Wang Q."/>
            <person name="Wang P."/>
            <person name="Zhang Y."/>
            <person name="Cai C."/>
            <person name="Xu Y."/>
            <person name="Wang K."/>
            <person name="Zhou Z."/>
            <person name="Wang C."/>
            <person name="Geng S."/>
            <person name="Li B."/>
            <person name="Dong Q."/>
            <person name="Hou Y."/>
            <person name="Wang H."/>
            <person name="Ai P."/>
            <person name="Liu Z."/>
            <person name="Yi F."/>
            <person name="Sun M."/>
            <person name="An G."/>
            <person name="Cheng J."/>
            <person name="Zhang Y."/>
            <person name="Shi Q."/>
            <person name="Xie Y."/>
            <person name="Shi X."/>
            <person name="Chang Y."/>
            <person name="Huang F."/>
            <person name="Chen Y."/>
            <person name="Hong S."/>
            <person name="Mi L."/>
            <person name="Sun Q."/>
            <person name="Zhang L."/>
            <person name="Zhou B."/>
            <person name="Peng R."/>
            <person name="Zhang X."/>
            <person name="Liu F."/>
        </authorList>
    </citation>
    <scope>NUCLEOTIDE SEQUENCE [LARGE SCALE GENOMIC DNA]</scope>
    <source>
        <strain evidence="2">cv. PA1801</strain>
    </source>
</reference>
<evidence type="ECO:0000313" key="1">
    <source>
        <dbReference type="EMBL" id="KAA3470926.1"/>
    </source>
</evidence>